<evidence type="ECO:0000259" key="3">
    <source>
        <dbReference type="PROSITE" id="PS50003"/>
    </source>
</evidence>
<dbReference type="InterPro" id="IPR000857">
    <property type="entry name" value="MyTH4_dom"/>
</dbReference>
<feature type="region of interest" description="Disordered" evidence="1">
    <location>
        <begin position="770"/>
        <end position="790"/>
    </location>
</feature>
<dbReference type="Proteomes" id="UP000694412">
    <property type="component" value="Chromosome 27"/>
</dbReference>
<protein>
    <submittedName>
        <fullName evidence="7">Pleckstrin homology, MyTH4 and FERM domain containing H3</fullName>
    </submittedName>
</protein>
<feature type="domain" description="FERM" evidence="4">
    <location>
        <begin position="394"/>
        <end position="763"/>
    </location>
</feature>
<proteinExistence type="predicted"/>
<dbReference type="PROSITE" id="PS50057">
    <property type="entry name" value="FERM_3"/>
    <property type="match status" value="1"/>
</dbReference>
<dbReference type="InterPro" id="IPR051724">
    <property type="entry name" value="Actin_motor_Myosin"/>
</dbReference>
<gene>
    <name evidence="7" type="primary">PLEKHH3</name>
</gene>
<evidence type="ECO:0000313" key="7">
    <source>
        <dbReference type="Ensembl" id="ENSCJPP00005005580.1"/>
    </source>
</evidence>
<dbReference type="PROSITE" id="PS50200">
    <property type="entry name" value="RA"/>
    <property type="match status" value="1"/>
</dbReference>
<dbReference type="GO" id="GO:0007165">
    <property type="term" value="P:signal transduction"/>
    <property type="evidence" value="ECO:0007669"/>
    <property type="project" value="InterPro"/>
</dbReference>
<dbReference type="SUPFAM" id="SSF50729">
    <property type="entry name" value="PH domain-like"/>
    <property type="match status" value="1"/>
</dbReference>
<dbReference type="FunFam" id="1.25.40.530:FF:000001">
    <property type="entry name" value="Pleckstrin homology domain-containing family H member 2"/>
    <property type="match status" value="1"/>
</dbReference>
<dbReference type="InterPro" id="IPR014352">
    <property type="entry name" value="FERM/acyl-CoA-bd_prot_sf"/>
</dbReference>
<feature type="domain" description="Ras-associating" evidence="5">
    <location>
        <begin position="392"/>
        <end position="440"/>
    </location>
</feature>
<dbReference type="PROSITE" id="PS50003">
    <property type="entry name" value="PH_DOMAIN"/>
    <property type="match status" value="1"/>
</dbReference>
<dbReference type="PANTHER" id="PTHR46049">
    <property type="entry name" value="AGAP003327-PA"/>
    <property type="match status" value="1"/>
</dbReference>
<dbReference type="SMART" id="SM00295">
    <property type="entry name" value="B41"/>
    <property type="match status" value="1"/>
</dbReference>
<dbReference type="GO" id="GO:0005856">
    <property type="term" value="C:cytoskeleton"/>
    <property type="evidence" value="ECO:0007669"/>
    <property type="project" value="InterPro"/>
</dbReference>
<dbReference type="InterPro" id="IPR038185">
    <property type="entry name" value="MyTH4_dom_sf"/>
</dbReference>
<dbReference type="PROSITE" id="PS51016">
    <property type="entry name" value="MYTH4"/>
    <property type="match status" value="1"/>
</dbReference>
<evidence type="ECO:0000256" key="2">
    <source>
        <dbReference type="SAM" id="SignalP"/>
    </source>
</evidence>
<sequence length="811" mass="90662">MPFPGGLWWLLCCRQGFTLLRRDYGEAEREADGEAEEEASFELRAQGDRVGPSGTGRHRSRRSVRSLLVSEEMRSLIVEKGPGPVEEDSDVLVKGWLQREVRGGVKTPWLRPRKYWFVLTLDSLDYYSSNERGSKRLGSMVLTSLCSVLWPDKQTYKETGFWSMTVFGRKHCYRLYTEHLHEAVRWACAVQKVIDSKAPVQTPTQLLMRDVEVSAGDSPEVLEQIYRCNPILRYTSSPLYAPLLPFPYGTPGPHGYTTLRDEAVKLFNSLQQLESQQDPVPLIQGILQTCLDLPPLVDEIYCQLVKQTTEPPAPGGPGDLHYWQLLTCMSCTFLPSPPVLRFLRFHLDRTESRFPASEMAKYARFIHEALGKTRGRECVPSLEEILVLMRRQEMVCTVHCPGVAACRVTISSHTTAEEVAQELVSRLGLSQSPNLFALYEQSRLREQPVGSSTLLADVLTRFENLAGEEREHDVPRRLCFKHYGFLDTDSVPRDSLEFALLFEQAHEMVLRGYVPTSEDTLQTLAALRLQSLNSDFSSHAPFPHLDELFPPAVLRARLPPPRGDPPPKCRGARLRAGLLYGGLWGRSPAKRRAERDLRLRGRLREEGASTMAAIVEKWKLLQGMGRPEAMAAYVALVREWPGFGSTLFDVDLRVSPVGAGPQRLWLGIGAKAVSLYKPGEPEPLDSFCYSRISSFGASDSGTFRLSLEDQELLFETSQVRGVRPCIRPSVRHPLWGLQTLQADPAVSLALQVDEIAQLLNTYLASMGARQAPHPQELPTSPLGPDAAARPRGLCPAAGSWQHLLPAGSFGS</sequence>
<feature type="chain" id="PRO_5034983098" evidence="2">
    <location>
        <begin position="19"/>
        <end position="811"/>
    </location>
</feature>
<reference evidence="7" key="1">
    <citation type="submission" date="2015-11" db="EMBL/GenBank/DDBJ databases">
        <authorList>
            <consortium name="International Coturnix japonica Genome Analysis Consortium"/>
            <person name="Warren W."/>
            <person name="Burt D.W."/>
            <person name="Antin P.B."/>
            <person name="Lanford R."/>
            <person name="Gros J."/>
            <person name="Wilson R.K."/>
        </authorList>
    </citation>
    <scope>NUCLEOTIDE SEQUENCE [LARGE SCALE GENOMIC DNA]</scope>
</reference>
<dbReference type="Pfam" id="PF00784">
    <property type="entry name" value="MyTH4"/>
    <property type="match status" value="1"/>
</dbReference>
<dbReference type="Pfam" id="PF00373">
    <property type="entry name" value="FERM_M"/>
    <property type="match status" value="1"/>
</dbReference>
<dbReference type="Pfam" id="PF21989">
    <property type="entry name" value="RA_2"/>
    <property type="match status" value="1"/>
</dbReference>
<evidence type="ECO:0000259" key="4">
    <source>
        <dbReference type="PROSITE" id="PS50057"/>
    </source>
</evidence>
<dbReference type="Gene3D" id="2.30.29.30">
    <property type="entry name" value="Pleckstrin-homology domain (PH domain)/Phosphotyrosine-binding domain (PTB)"/>
    <property type="match status" value="2"/>
</dbReference>
<feature type="domain" description="PH" evidence="3">
    <location>
        <begin position="90"/>
        <end position="195"/>
    </location>
</feature>
<dbReference type="GeneTree" id="ENSGT00940000159764"/>
<evidence type="ECO:0000256" key="1">
    <source>
        <dbReference type="SAM" id="MobiDB-lite"/>
    </source>
</evidence>
<dbReference type="Gene3D" id="1.25.40.530">
    <property type="entry name" value="MyTH4 domain"/>
    <property type="match status" value="1"/>
</dbReference>
<dbReference type="InterPro" id="IPR011993">
    <property type="entry name" value="PH-like_dom_sf"/>
</dbReference>
<dbReference type="Gene3D" id="1.20.80.10">
    <property type="match status" value="1"/>
</dbReference>
<feature type="signal peptide" evidence="2">
    <location>
        <begin position="1"/>
        <end position="18"/>
    </location>
</feature>
<dbReference type="InterPro" id="IPR001849">
    <property type="entry name" value="PH_domain"/>
</dbReference>
<evidence type="ECO:0000259" key="5">
    <source>
        <dbReference type="PROSITE" id="PS50200"/>
    </source>
</evidence>
<dbReference type="InterPro" id="IPR000159">
    <property type="entry name" value="RA_dom"/>
</dbReference>
<dbReference type="InterPro" id="IPR000299">
    <property type="entry name" value="FERM_domain"/>
</dbReference>
<dbReference type="InterPro" id="IPR035963">
    <property type="entry name" value="FERM_2"/>
</dbReference>
<accession>A0A8C2T2V6</accession>
<dbReference type="Gene3D" id="3.10.20.90">
    <property type="entry name" value="Phosphatidylinositol 3-kinase Catalytic Subunit, Chain A, domain 1"/>
    <property type="match status" value="1"/>
</dbReference>
<dbReference type="InterPro" id="IPR019748">
    <property type="entry name" value="FERM_central"/>
</dbReference>
<feature type="region of interest" description="Disordered" evidence="1">
    <location>
        <begin position="31"/>
        <end position="64"/>
    </location>
</feature>
<dbReference type="SMART" id="SM00139">
    <property type="entry name" value="MyTH4"/>
    <property type="match status" value="1"/>
</dbReference>
<dbReference type="InterPro" id="IPR019749">
    <property type="entry name" value="Band_41_domain"/>
</dbReference>
<dbReference type="SUPFAM" id="SSF47031">
    <property type="entry name" value="Second domain of FERM"/>
    <property type="match status" value="1"/>
</dbReference>
<keyword evidence="2" id="KW-0732">Signal</keyword>
<organism evidence="7 8">
    <name type="scientific">Coturnix japonica</name>
    <name type="common">Japanese quail</name>
    <name type="synonym">Coturnix coturnix japonica</name>
    <dbReference type="NCBI Taxonomy" id="93934"/>
    <lineage>
        <taxon>Eukaryota</taxon>
        <taxon>Metazoa</taxon>
        <taxon>Chordata</taxon>
        <taxon>Craniata</taxon>
        <taxon>Vertebrata</taxon>
        <taxon>Euteleostomi</taxon>
        <taxon>Archelosauria</taxon>
        <taxon>Archosauria</taxon>
        <taxon>Dinosauria</taxon>
        <taxon>Saurischia</taxon>
        <taxon>Theropoda</taxon>
        <taxon>Coelurosauria</taxon>
        <taxon>Aves</taxon>
        <taxon>Neognathae</taxon>
        <taxon>Galloanserae</taxon>
        <taxon>Galliformes</taxon>
        <taxon>Phasianidae</taxon>
        <taxon>Perdicinae</taxon>
        <taxon>Coturnix</taxon>
    </lineage>
</organism>
<dbReference type="CDD" id="cd14473">
    <property type="entry name" value="FERM_B-lobe"/>
    <property type="match status" value="1"/>
</dbReference>
<evidence type="ECO:0000259" key="6">
    <source>
        <dbReference type="PROSITE" id="PS51016"/>
    </source>
</evidence>
<reference evidence="7" key="2">
    <citation type="submission" date="2025-08" db="UniProtKB">
        <authorList>
            <consortium name="Ensembl"/>
        </authorList>
    </citation>
    <scope>IDENTIFICATION</scope>
</reference>
<keyword evidence="8" id="KW-1185">Reference proteome</keyword>
<feature type="domain" description="MyTH4" evidence="6">
    <location>
        <begin position="234"/>
        <end position="389"/>
    </location>
</feature>
<name>A0A8C2T2V6_COTJA</name>
<reference evidence="7" key="3">
    <citation type="submission" date="2025-09" db="UniProtKB">
        <authorList>
            <consortium name="Ensembl"/>
        </authorList>
    </citation>
    <scope>IDENTIFICATION</scope>
</reference>
<dbReference type="PANTHER" id="PTHR46049:SF5">
    <property type="entry name" value="PLECKSTRIN HOMOLOGY DOMAIN-CONTAINING FAMILY H MEMBER 3"/>
    <property type="match status" value="1"/>
</dbReference>
<dbReference type="SMART" id="SM00233">
    <property type="entry name" value="PH"/>
    <property type="match status" value="1"/>
</dbReference>
<dbReference type="Ensembl" id="ENSCJPT00005009021.1">
    <property type="protein sequence ID" value="ENSCJPP00005005580.1"/>
    <property type="gene ID" value="ENSCJPG00005005308.1"/>
</dbReference>
<dbReference type="AlphaFoldDB" id="A0A8C2T2V6"/>
<evidence type="ECO:0000313" key="8">
    <source>
        <dbReference type="Proteomes" id="UP000694412"/>
    </source>
</evidence>